<name>A0A0R2JD11_9LACO</name>
<dbReference type="InterPro" id="IPR017871">
    <property type="entry name" value="ABC_transporter-like_CS"/>
</dbReference>
<dbReference type="STRING" id="1616.IV73_GL000381"/>
<evidence type="ECO:0000256" key="5">
    <source>
        <dbReference type="ARBA" id="ARBA00022967"/>
    </source>
</evidence>
<evidence type="ECO:0000256" key="4">
    <source>
        <dbReference type="ARBA" id="ARBA00022840"/>
    </source>
</evidence>
<evidence type="ECO:0000313" key="9">
    <source>
        <dbReference type="EMBL" id="KRN75225.1"/>
    </source>
</evidence>
<dbReference type="SMART" id="SM00382">
    <property type="entry name" value="AAA"/>
    <property type="match status" value="1"/>
</dbReference>
<dbReference type="InterPro" id="IPR027417">
    <property type="entry name" value="P-loop_NTPase"/>
</dbReference>
<comment type="caution">
    <text evidence="9">The sequence shown here is derived from an EMBL/GenBank/DDBJ whole genome shotgun (WGS) entry which is preliminary data.</text>
</comment>
<dbReference type="PATRIC" id="fig|1616.3.peg.393"/>
<dbReference type="PROSITE" id="PS50893">
    <property type="entry name" value="ABC_TRANSPORTER_2"/>
    <property type="match status" value="1"/>
</dbReference>
<keyword evidence="6" id="KW-0029">Amino-acid transport</keyword>
<keyword evidence="2" id="KW-1003">Cell membrane</keyword>
<dbReference type="RefSeq" id="WP_057753957.1">
    <property type="nucleotide sequence ID" value="NZ_JQBP01000002.1"/>
</dbReference>
<evidence type="ECO:0000259" key="8">
    <source>
        <dbReference type="PROSITE" id="PS50893"/>
    </source>
</evidence>
<evidence type="ECO:0000256" key="7">
    <source>
        <dbReference type="ARBA" id="ARBA00023136"/>
    </source>
</evidence>
<feature type="domain" description="ABC transporter" evidence="8">
    <location>
        <begin position="6"/>
        <end position="244"/>
    </location>
</feature>
<dbReference type="GO" id="GO:0005524">
    <property type="term" value="F:ATP binding"/>
    <property type="evidence" value="ECO:0007669"/>
    <property type="project" value="UniProtKB-KW"/>
</dbReference>
<evidence type="ECO:0000256" key="1">
    <source>
        <dbReference type="ARBA" id="ARBA00022448"/>
    </source>
</evidence>
<keyword evidence="4" id="KW-0067">ATP-binding</keyword>
<dbReference type="Proteomes" id="UP000051655">
    <property type="component" value="Unassembled WGS sequence"/>
</dbReference>
<reference evidence="9 10" key="1">
    <citation type="journal article" date="2015" name="Genome Announc.">
        <title>Expanding the biotechnology potential of lactobacilli through comparative genomics of 213 strains and associated genera.</title>
        <authorList>
            <person name="Sun Z."/>
            <person name="Harris H.M."/>
            <person name="McCann A."/>
            <person name="Guo C."/>
            <person name="Argimon S."/>
            <person name="Zhang W."/>
            <person name="Yang X."/>
            <person name="Jeffery I.B."/>
            <person name="Cooney J.C."/>
            <person name="Kagawa T.F."/>
            <person name="Liu W."/>
            <person name="Song Y."/>
            <person name="Salvetti E."/>
            <person name="Wrobel A."/>
            <person name="Rasinkangas P."/>
            <person name="Parkhill J."/>
            <person name="Rea M.C."/>
            <person name="O'Sullivan O."/>
            <person name="Ritari J."/>
            <person name="Douillard F.P."/>
            <person name="Paul Ross R."/>
            <person name="Yang R."/>
            <person name="Briner A.E."/>
            <person name="Felis G.E."/>
            <person name="de Vos W.M."/>
            <person name="Barrangou R."/>
            <person name="Klaenhammer T.R."/>
            <person name="Caufield P.W."/>
            <person name="Cui Y."/>
            <person name="Zhang H."/>
            <person name="O'Toole P.W."/>
        </authorList>
    </citation>
    <scope>NUCLEOTIDE SEQUENCE [LARGE SCALE GENOMIC DNA]</scope>
    <source>
        <strain evidence="9 10">DSM 20593</strain>
    </source>
</reference>
<organism evidence="9 10">
    <name type="scientific">Weissella kandleri</name>
    <dbReference type="NCBI Taxonomy" id="1616"/>
    <lineage>
        <taxon>Bacteria</taxon>
        <taxon>Bacillati</taxon>
        <taxon>Bacillota</taxon>
        <taxon>Bacilli</taxon>
        <taxon>Lactobacillales</taxon>
        <taxon>Lactobacillaceae</taxon>
        <taxon>Weissella</taxon>
    </lineage>
</organism>
<evidence type="ECO:0000256" key="2">
    <source>
        <dbReference type="ARBA" id="ARBA00022475"/>
    </source>
</evidence>
<dbReference type="PANTHER" id="PTHR43166:SF30">
    <property type="entry name" value="METHIONINE IMPORT ATP-BINDING PROTEIN METN"/>
    <property type="match status" value="1"/>
</dbReference>
<proteinExistence type="predicted"/>
<evidence type="ECO:0000256" key="6">
    <source>
        <dbReference type="ARBA" id="ARBA00022970"/>
    </source>
</evidence>
<dbReference type="PANTHER" id="PTHR43166">
    <property type="entry name" value="AMINO ACID IMPORT ATP-BINDING PROTEIN"/>
    <property type="match status" value="1"/>
</dbReference>
<evidence type="ECO:0000256" key="3">
    <source>
        <dbReference type="ARBA" id="ARBA00022741"/>
    </source>
</evidence>
<dbReference type="AlphaFoldDB" id="A0A0R2JD11"/>
<sequence length="258" mass="28565">MSIIELNHINVNFKNSQKESIPAIKDVSLKIPTGQIFGIIGYSGAGKSTLVRTINLLQRPTSGSVLFNQTELTNLKPAALRQARQKIGMIFQHFNLMDSMTVRENILLPLQETTLTPPQKAAKVDVLLNQVNLTDLADQYPRQLSGGQKQRVAIARALVNDPDILISDEATSALDPKTTYQILQLLKELNAKYHLTIVLITHELEVVTALAQNVAIMAAGEIIETGPTQQIFNNPQTSFTQELIQYSKINPAWEVTDV</sequence>
<evidence type="ECO:0000313" key="10">
    <source>
        <dbReference type="Proteomes" id="UP000051655"/>
    </source>
</evidence>
<keyword evidence="5" id="KW-1278">Translocase</keyword>
<dbReference type="GO" id="GO:0006865">
    <property type="term" value="P:amino acid transport"/>
    <property type="evidence" value="ECO:0007669"/>
    <property type="project" value="UniProtKB-KW"/>
</dbReference>
<gene>
    <name evidence="9" type="ORF">IV73_GL000381</name>
</gene>
<dbReference type="InterPro" id="IPR003439">
    <property type="entry name" value="ABC_transporter-like_ATP-bd"/>
</dbReference>
<protein>
    <submittedName>
        <fullName evidence="9">D-methionine ABC superfamily ATP binding cassette transporter, ABC protein</fullName>
    </submittedName>
</protein>
<dbReference type="EMBL" id="JQBP01000002">
    <property type="protein sequence ID" value="KRN75225.1"/>
    <property type="molecule type" value="Genomic_DNA"/>
</dbReference>
<keyword evidence="1" id="KW-0813">Transport</keyword>
<dbReference type="Gene3D" id="3.40.50.300">
    <property type="entry name" value="P-loop containing nucleotide triphosphate hydrolases"/>
    <property type="match status" value="1"/>
</dbReference>
<dbReference type="Pfam" id="PF00005">
    <property type="entry name" value="ABC_tran"/>
    <property type="match status" value="1"/>
</dbReference>
<dbReference type="PROSITE" id="PS00211">
    <property type="entry name" value="ABC_TRANSPORTER_1"/>
    <property type="match status" value="1"/>
</dbReference>
<dbReference type="GO" id="GO:0016887">
    <property type="term" value="F:ATP hydrolysis activity"/>
    <property type="evidence" value="ECO:0007669"/>
    <property type="project" value="InterPro"/>
</dbReference>
<dbReference type="InterPro" id="IPR003593">
    <property type="entry name" value="AAA+_ATPase"/>
</dbReference>
<accession>A0A0R2JD11</accession>
<keyword evidence="3" id="KW-0547">Nucleotide-binding</keyword>
<dbReference type="OrthoDB" id="9802264at2"/>
<keyword evidence="7" id="KW-0472">Membrane</keyword>
<dbReference type="InterPro" id="IPR050086">
    <property type="entry name" value="MetN_ABC_transporter-like"/>
</dbReference>
<keyword evidence="10" id="KW-1185">Reference proteome</keyword>
<dbReference type="SUPFAM" id="SSF52540">
    <property type="entry name" value="P-loop containing nucleoside triphosphate hydrolases"/>
    <property type="match status" value="1"/>
</dbReference>